<reference evidence="8" key="1">
    <citation type="submission" date="2024-03" db="EMBL/GenBank/DDBJ databases">
        <authorList>
            <person name="Plomp N."/>
            <person name="Harmsen H.J."/>
        </authorList>
    </citation>
    <scope>NUCLEOTIDE SEQUENCE</scope>
    <source>
        <strain evidence="8">HTF-128</strain>
    </source>
</reference>
<dbReference type="AlphaFoldDB" id="A0AB35Y6Y3"/>
<feature type="transmembrane region" description="Helical" evidence="6">
    <location>
        <begin position="244"/>
        <end position="277"/>
    </location>
</feature>
<protein>
    <submittedName>
        <fullName evidence="8">ComEC/Rec2 family competence protein</fullName>
    </submittedName>
</protein>
<dbReference type="Pfam" id="PF03772">
    <property type="entry name" value="Competence"/>
    <property type="match status" value="1"/>
</dbReference>
<name>A0AB35Y6Y3_9FIRM</name>
<keyword evidence="5 6" id="KW-0472">Membrane</keyword>
<accession>A0AB35Y6Y3</accession>
<evidence type="ECO:0000313" key="8">
    <source>
        <dbReference type="EMBL" id="MEJ5196621.1"/>
    </source>
</evidence>
<evidence type="ECO:0000256" key="3">
    <source>
        <dbReference type="ARBA" id="ARBA00022692"/>
    </source>
</evidence>
<feature type="domain" description="ComEC/Rec2-related protein" evidence="7">
    <location>
        <begin position="181"/>
        <end position="475"/>
    </location>
</feature>
<evidence type="ECO:0000313" key="9">
    <source>
        <dbReference type="Proteomes" id="UP001373196"/>
    </source>
</evidence>
<keyword evidence="3 6" id="KW-0812">Transmembrane</keyword>
<feature type="transmembrane region" description="Helical" evidence="6">
    <location>
        <begin position="454"/>
        <end position="471"/>
    </location>
</feature>
<dbReference type="NCBIfam" id="TIGR00360">
    <property type="entry name" value="ComEC_N-term"/>
    <property type="match status" value="1"/>
</dbReference>
<proteinExistence type="predicted"/>
<dbReference type="InterPro" id="IPR052159">
    <property type="entry name" value="Competence_DNA_uptake"/>
</dbReference>
<comment type="subcellular location">
    <subcellularLocation>
        <location evidence="1">Cell membrane</location>
        <topology evidence="1">Multi-pass membrane protein</topology>
    </subcellularLocation>
</comment>
<evidence type="ECO:0000256" key="1">
    <source>
        <dbReference type="ARBA" id="ARBA00004651"/>
    </source>
</evidence>
<feature type="transmembrane region" description="Helical" evidence="6">
    <location>
        <begin position="412"/>
        <end position="434"/>
    </location>
</feature>
<evidence type="ECO:0000256" key="2">
    <source>
        <dbReference type="ARBA" id="ARBA00022475"/>
    </source>
</evidence>
<dbReference type="PANTHER" id="PTHR30619:SF1">
    <property type="entry name" value="RECOMBINATION PROTEIN 2"/>
    <property type="match status" value="1"/>
</dbReference>
<feature type="transmembrane region" description="Helical" evidence="6">
    <location>
        <begin position="297"/>
        <end position="323"/>
    </location>
</feature>
<organism evidence="8 9">
    <name type="scientific">Faecalibacterium wellingii</name>
    <dbReference type="NCBI Taxonomy" id="2929491"/>
    <lineage>
        <taxon>Bacteria</taxon>
        <taxon>Bacillati</taxon>
        <taxon>Bacillota</taxon>
        <taxon>Clostridia</taxon>
        <taxon>Eubacteriales</taxon>
        <taxon>Oscillospiraceae</taxon>
        <taxon>Faecalibacterium</taxon>
    </lineage>
</organism>
<evidence type="ECO:0000259" key="7">
    <source>
        <dbReference type="Pfam" id="PF03772"/>
    </source>
</evidence>
<evidence type="ECO:0000256" key="5">
    <source>
        <dbReference type="ARBA" id="ARBA00023136"/>
    </source>
</evidence>
<dbReference type="Proteomes" id="UP001373196">
    <property type="component" value="Unassembled WGS sequence"/>
</dbReference>
<evidence type="ECO:0000256" key="4">
    <source>
        <dbReference type="ARBA" id="ARBA00022989"/>
    </source>
</evidence>
<feature type="transmembrane region" description="Helical" evidence="6">
    <location>
        <begin position="382"/>
        <end position="405"/>
    </location>
</feature>
<keyword evidence="2" id="KW-1003">Cell membrane</keyword>
<evidence type="ECO:0000256" key="6">
    <source>
        <dbReference type="SAM" id="Phobius"/>
    </source>
</evidence>
<comment type="caution">
    <text evidence="8">The sequence shown here is derived from an EMBL/GenBank/DDBJ whole genome shotgun (WGS) entry which is preliminary data.</text>
</comment>
<dbReference type="RefSeq" id="WP_339395899.1">
    <property type="nucleotide sequence ID" value="NZ_JBBFGL010000011.1"/>
</dbReference>
<keyword evidence="4 6" id="KW-1133">Transmembrane helix</keyword>
<gene>
    <name evidence="8" type="ORF">WF834_10665</name>
</gene>
<dbReference type="GO" id="GO:0005886">
    <property type="term" value="C:plasma membrane"/>
    <property type="evidence" value="ECO:0007669"/>
    <property type="project" value="UniProtKB-SubCell"/>
</dbReference>
<feature type="transmembrane region" description="Helical" evidence="6">
    <location>
        <begin position="201"/>
        <end position="223"/>
    </location>
</feature>
<dbReference type="PANTHER" id="PTHR30619">
    <property type="entry name" value="DNA INTERNALIZATION/COMPETENCE PROTEIN COMEC/REC2"/>
    <property type="match status" value="1"/>
</dbReference>
<dbReference type="EMBL" id="JBBFGL010000011">
    <property type="protein sequence ID" value="MEJ5196621.1"/>
    <property type="molecule type" value="Genomic_DNA"/>
</dbReference>
<dbReference type="InterPro" id="IPR004477">
    <property type="entry name" value="ComEC_N"/>
</dbReference>
<sequence length="675" mass="72988">MPFAAFFVAVCLVLCIFDAARKAALCILLGAVVGMASVLHTANRLEHIRVQYAARPLVLTAEVESVSDSYYPGVVDAVLRVEKINDAKTSFRVECETLPECEAGQRVQGRFVLSVPAQQSRVGLYAGGIVLLAEPDEEKPDFKQLGQSSSFRARTHRLQQRLSAALRRRMDGKTGSVLAAMTVGDRTHLSPALRSAYRGAGLAHVLVVSGMHVSILCGEVFRLDARRKKERCYAVLRLRAVWKALLALLLVGVTGFTPSVCRAAAAVWVSALGVWLYAPPDTLTSLAVAGIAMTAGSSYAVCDIGFELSFAAVLGTVAGGAYIRRTRDAWYRQFWKNAKNPVKRPWYLKLPERLWGLAESVCISVCASAATFPVLVLRGLSVSIWAVVSSVAVLWLIQPMMLLGLGTAFTGLVPAFAPLHGAFSVLSAALTGLLDRWAVWIAAKPGAGLYFDTAYAAIVCLVLILLCWLAFRWRLRLRVAVPCIVLTAAVSVGLGNALSRDVVHIDLVGSANAPAVVVTQNDTAVVLFRGGNSVRNAVEEQLARRGAAKIELLVDLRTKPETPCALEAEQSVLAEEMSVNTVQKQKCTPALVEVLRTRNGCLVRLTIGNRQFVTLSGRVELAQPVSARWLLASPARPEAVQYKEVLALRRYDWMSGGAAHSSSLSLRRYGGLRAE</sequence>